<feature type="transmembrane region" description="Helical" evidence="1">
    <location>
        <begin position="12"/>
        <end position="34"/>
    </location>
</feature>
<gene>
    <name evidence="2" type="ORF">DPQ25_01890</name>
</gene>
<dbReference type="InterPro" id="IPR018672">
    <property type="entry name" value="DUF2140"/>
</dbReference>
<dbReference type="RefSeq" id="WP_112331481.1">
    <property type="nucleotide sequence ID" value="NZ_QLYR01000001.1"/>
</dbReference>
<protein>
    <recommendedName>
        <fullName evidence="4">DUF2140 domain-containing protein</fullName>
    </recommendedName>
</protein>
<dbReference type="AlphaFoldDB" id="A0A328UJX9"/>
<sequence>MRETARKKKKAGWIIGGILAFLFAALAVLAVLALSDPKKDQAFHQGATQRATVQALAQGTLTGQPVALSEEQLNDLLPSDLAAYLSTDSLTVKAVHVSLTEDSLLEVYLPVRLQGIDLAVTMQVNPVCEAGKIQLQIKSLRVGYLPVPTDWVLNMAREKLPAKITVDGSTISIPAQVQLLQTQSGETALTLKVTQLTVSGADKVFYLKVEADMDGLKDYLSGILDNWLN</sequence>
<comment type="caution">
    <text evidence="2">The sequence shown here is derived from an EMBL/GenBank/DDBJ whole genome shotgun (WGS) entry which is preliminary data.</text>
</comment>
<keyword evidence="1" id="KW-1133">Transmembrane helix</keyword>
<dbReference type="Pfam" id="PF09911">
    <property type="entry name" value="DUF2140"/>
    <property type="match status" value="1"/>
</dbReference>
<organism evidence="2 3">
    <name type="scientific">Hydrogeniiclostridium mannosilyticum</name>
    <dbReference type="NCBI Taxonomy" id="2764322"/>
    <lineage>
        <taxon>Bacteria</taxon>
        <taxon>Bacillati</taxon>
        <taxon>Bacillota</taxon>
        <taxon>Clostridia</taxon>
        <taxon>Eubacteriales</taxon>
        <taxon>Acutalibacteraceae</taxon>
        <taxon>Hydrogeniiclostridium</taxon>
    </lineage>
</organism>
<accession>A0A328UJX9</accession>
<reference evidence="2 3" key="1">
    <citation type="submission" date="2018-06" db="EMBL/GenBank/DDBJ databases">
        <title>Noncontiguous genome sequence of Ruminococcaceae bacterium ASD2818.</title>
        <authorList>
            <person name="Chaplin A.V."/>
            <person name="Sokolova S.R."/>
            <person name="Kochetkova T.O."/>
            <person name="Goltsov A.Y."/>
            <person name="Trofimov D.Y."/>
            <person name="Efimov B.A."/>
        </authorList>
    </citation>
    <scope>NUCLEOTIDE SEQUENCE [LARGE SCALE GENOMIC DNA]</scope>
    <source>
        <strain evidence="2 3">ASD2818</strain>
    </source>
</reference>
<name>A0A328UJX9_9FIRM</name>
<evidence type="ECO:0008006" key="4">
    <source>
        <dbReference type="Google" id="ProtNLM"/>
    </source>
</evidence>
<evidence type="ECO:0000256" key="1">
    <source>
        <dbReference type="SAM" id="Phobius"/>
    </source>
</evidence>
<keyword evidence="1" id="KW-0472">Membrane</keyword>
<dbReference type="EMBL" id="QLYR01000001">
    <property type="protein sequence ID" value="RAQ30284.1"/>
    <property type="molecule type" value="Genomic_DNA"/>
</dbReference>
<dbReference type="Proteomes" id="UP000249377">
    <property type="component" value="Unassembled WGS sequence"/>
</dbReference>
<evidence type="ECO:0000313" key="3">
    <source>
        <dbReference type="Proteomes" id="UP000249377"/>
    </source>
</evidence>
<keyword evidence="3" id="KW-1185">Reference proteome</keyword>
<keyword evidence="1" id="KW-0812">Transmembrane</keyword>
<proteinExistence type="predicted"/>
<evidence type="ECO:0000313" key="2">
    <source>
        <dbReference type="EMBL" id="RAQ30284.1"/>
    </source>
</evidence>